<dbReference type="HOGENOM" id="CLU_2543898_0_0_1"/>
<organism evidence="2 3">
    <name type="scientific">Schizosaccharomyces cryophilus (strain OY26 / ATCC MYA-4695 / CBS 11777 / NBRC 106824 / NRRL Y48691)</name>
    <name type="common">Fission yeast</name>
    <dbReference type="NCBI Taxonomy" id="653667"/>
    <lineage>
        <taxon>Eukaryota</taxon>
        <taxon>Fungi</taxon>
        <taxon>Dikarya</taxon>
        <taxon>Ascomycota</taxon>
        <taxon>Taphrinomycotina</taxon>
        <taxon>Schizosaccharomycetes</taxon>
        <taxon>Schizosaccharomycetales</taxon>
        <taxon>Schizosaccharomycetaceae</taxon>
        <taxon>Schizosaccharomyces</taxon>
    </lineage>
</organism>
<dbReference type="RefSeq" id="XP_013024667.1">
    <property type="nucleotide sequence ID" value="XM_013169213.1"/>
</dbReference>
<protein>
    <submittedName>
        <fullName evidence="2">Uncharacterized protein</fullName>
    </submittedName>
</protein>
<gene>
    <name evidence="2" type="ORF">SPOG_00942</name>
</gene>
<sequence length="83" mass="10017">MPNVKVQYHKEDMEMMSREERPSESRSELEWRKTETCRHQVDENIEAEGNIRRKWGKRGVKNNSNKNDESQKMGQRGKIRQKK</sequence>
<name>S9X8N0_SCHCR</name>
<evidence type="ECO:0000313" key="2">
    <source>
        <dbReference type="EMBL" id="EPY50181.1"/>
    </source>
</evidence>
<evidence type="ECO:0000256" key="1">
    <source>
        <dbReference type="SAM" id="MobiDB-lite"/>
    </source>
</evidence>
<dbReference type="EMBL" id="KE546993">
    <property type="protein sequence ID" value="EPY50181.1"/>
    <property type="molecule type" value="Genomic_DNA"/>
</dbReference>
<feature type="compositionally biased region" description="Basic and acidic residues" evidence="1">
    <location>
        <begin position="8"/>
        <end position="42"/>
    </location>
</feature>
<dbReference type="AlphaFoldDB" id="S9X8N0"/>
<feature type="region of interest" description="Disordered" evidence="1">
    <location>
        <begin position="1"/>
        <end position="83"/>
    </location>
</feature>
<evidence type="ECO:0000313" key="3">
    <source>
        <dbReference type="Proteomes" id="UP000015464"/>
    </source>
</evidence>
<proteinExistence type="predicted"/>
<keyword evidence="3" id="KW-1185">Reference proteome</keyword>
<accession>S9X8N0</accession>
<dbReference type="Proteomes" id="UP000015464">
    <property type="component" value="Unassembled WGS sequence"/>
</dbReference>
<reference evidence="2 3" key="1">
    <citation type="journal article" date="2011" name="Science">
        <title>Comparative functional genomics of the fission yeasts.</title>
        <authorList>
            <person name="Rhind N."/>
            <person name="Chen Z."/>
            <person name="Yassour M."/>
            <person name="Thompson D.A."/>
            <person name="Haas B.J."/>
            <person name="Habib N."/>
            <person name="Wapinski I."/>
            <person name="Roy S."/>
            <person name="Lin M.F."/>
            <person name="Heiman D.I."/>
            <person name="Young S.K."/>
            <person name="Furuya K."/>
            <person name="Guo Y."/>
            <person name="Pidoux A."/>
            <person name="Chen H.M."/>
            <person name="Robbertse B."/>
            <person name="Goldberg J.M."/>
            <person name="Aoki K."/>
            <person name="Bayne E.H."/>
            <person name="Berlin A.M."/>
            <person name="Desjardins C.A."/>
            <person name="Dobbs E."/>
            <person name="Dukaj L."/>
            <person name="Fan L."/>
            <person name="FitzGerald M.G."/>
            <person name="French C."/>
            <person name="Gujja S."/>
            <person name="Hansen K."/>
            <person name="Keifenheim D."/>
            <person name="Levin J.Z."/>
            <person name="Mosher R.A."/>
            <person name="Mueller C.A."/>
            <person name="Pfiffner J."/>
            <person name="Priest M."/>
            <person name="Russ C."/>
            <person name="Smialowska A."/>
            <person name="Swoboda P."/>
            <person name="Sykes S.M."/>
            <person name="Vaughn M."/>
            <person name="Vengrova S."/>
            <person name="Yoder R."/>
            <person name="Zeng Q."/>
            <person name="Allshire R."/>
            <person name="Baulcombe D."/>
            <person name="Birren B.W."/>
            <person name="Brown W."/>
            <person name="Ekwall K."/>
            <person name="Kellis M."/>
            <person name="Leatherwood J."/>
            <person name="Levin H."/>
            <person name="Margalit H."/>
            <person name="Martienssen R."/>
            <person name="Nieduszynski C.A."/>
            <person name="Spatafora J.W."/>
            <person name="Friedman N."/>
            <person name="Dalgaard J.Z."/>
            <person name="Baumann P."/>
            <person name="Niki H."/>
            <person name="Regev A."/>
            <person name="Nusbaum C."/>
        </authorList>
    </citation>
    <scope>NUCLEOTIDE SEQUENCE [LARGE SCALE GENOMIC DNA]</scope>
    <source>
        <strain evidence="3">OY26 / ATCC MYA-4695 / CBS 11777 / NBRC 106824 / NRRL Y48691</strain>
    </source>
</reference>
<dbReference type="GeneID" id="25035273"/>